<evidence type="ECO:0000256" key="1">
    <source>
        <dbReference type="ARBA" id="ARBA00001164"/>
    </source>
</evidence>
<dbReference type="NCBIfam" id="NF002298">
    <property type="entry name" value="PRK01222.1-4"/>
    <property type="match status" value="1"/>
</dbReference>
<evidence type="ECO:0000256" key="8">
    <source>
        <dbReference type="ARBA" id="ARBA00023235"/>
    </source>
</evidence>
<evidence type="ECO:0000256" key="7">
    <source>
        <dbReference type="ARBA" id="ARBA00023141"/>
    </source>
</evidence>
<dbReference type="InterPro" id="IPR044643">
    <property type="entry name" value="TrpF_fam"/>
</dbReference>
<evidence type="ECO:0000313" key="11">
    <source>
        <dbReference type="EMBL" id="MBN0986215.1"/>
    </source>
</evidence>
<feature type="domain" description="N-(5'phosphoribosyl) anthranilate isomerase (PRAI)" evidence="10">
    <location>
        <begin position="6"/>
        <end position="201"/>
    </location>
</feature>
<sequence length="207" mass="22405">MMRTRVKICGITRLEDALAAVESGADALGFVFYAPSPRYVEPAVAEAIIKQLPPFVTTVALFVNASVDQVQTTMAQTGIDLLQFHGDESPEYCAQFDRPYFKALRMSPDIDVVAETKRFSLARGILLDAYRPGVPGGTGEAFDWERIPSDIDKPLILAGGLDQSNVAQAICQVKPYAVDVSGGVEAAKGLKDCEKITSFMNEVARAN</sequence>
<dbReference type="CDD" id="cd00405">
    <property type="entry name" value="PRAI"/>
    <property type="match status" value="1"/>
</dbReference>
<evidence type="ECO:0000256" key="4">
    <source>
        <dbReference type="ARBA" id="ARBA00022272"/>
    </source>
</evidence>
<comment type="catalytic activity">
    <reaction evidence="1 9">
        <text>N-(5-phospho-beta-D-ribosyl)anthranilate = 1-(2-carboxyphenylamino)-1-deoxy-D-ribulose 5-phosphate</text>
        <dbReference type="Rhea" id="RHEA:21540"/>
        <dbReference type="ChEBI" id="CHEBI:18277"/>
        <dbReference type="ChEBI" id="CHEBI:58613"/>
        <dbReference type="EC" id="5.3.1.24"/>
    </reaction>
</comment>
<proteinExistence type="inferred from homology"/>
<evidence type="ECO:0000313" key="12">
    <source>
        <dbReference type="Proteomes" id="UP000760472"/>
    </source>
</evidence>
<dbReference type="InterPro" id="IPR011060">
    <property type="entry name" value="RibuloseP-bd_barrel"/>
</dbReference>
<dbReference type="Pfam" id="PF00697">
    <property type="entry name" value="PRAI"/>
    <property type="match status" value="1"/>
</dbReference>
<reference evidence="11 12" key="1">
    <citation type="submission" date="2021-02" db="EMBL/GenBank/DDBJ databases">
        <title>A novel species of genus Amphritea isolated from a fishpond in China.</title>
        <authorList>
            <person name="Lu H."/>
        </authorList>
    </citation>
    <scope>NUCLEOTIDE SEQUENCE [LARGE SCALE GENOMIC DNA]</scope>
    <source>
        <strain evidence="11 12">RP18W</strain>
    </source>
</reference>
<dbReference type="EC" id="5.3.1.24" evidence="3 9"/>
<dbReference type="Proteomes" id="UP000760472">
    <property type="component" value="Unassembled WGS sequence"/>
</dbReference>
<dbReference type="InterPro" id="IPR013785">
    <property type="entry name" value="Aldolase_TIM"/>
</dbReference>
<keyword evidence="5 9" id="KW-0028">Amino-acid biosynthesis</keyword>
<name>A0ABS2W3E1_9GAMM</name>
<dbReference type="NCBIfam" id="NF002299">
    <property type="entry name" value="PRK01222.1-6"/>
    <property type="match status" value="1"/>
</dbReference>
<evidence type="ECO:0000256" key="5">
    <source>
        <dbReference type="ARBA" id="ARBA00022605"/>
    </source>
</evidence>
<comment type="pathway">
    <text evidence="2 9">Amino-acid biosynthesis; L-tryptophan biosynthesis; L-tryptophan from chorismate: step 3/5.</text>
</comment>
<dbReference type="HAMAP" id="MF_00135">
    <property type="entry name" value="PRAI"/>
    <property type="match status" value="1"/>
</dbReference>
<evidence type="ECO:0000259" key="10">
    <source>
        <dbReference type="Pfam" id="PF00697"/>
    </source>
</evidence>
<keyword evidence="7 9" id="KW-0057">Aromatic amino acid biosynthesis</keyword>
<evidence type="ECO:0000256" key="3">
    <source>
        <dbReference type="ARBA" id="ARBA00012572"/>
    </source>
</evidence>
<dbReference type="PANTHER" id="PTHR42894">
    <property type="entry name" value="N-(5'-PHOSPHORIBOSYL)ANTHRANILATE ISOMERASE"/>
    <property type="match status" value="1"/>
</dbReference>
<protein>
    <recommendedName>
        <fullName evidence="4 9">N-(5'-phosphoribosyl)anthranilate isomerase</fullName>
        <shortName evidence="9">PRAI</shortName>
        <ecNumber evidence="3 9">5.3.1.24</ecNumber>
    </recommendedName>
</protein>
<dbReference type="InterPro" id="IPR001240">
    <property type="entry name" value="PRAI_dom"/>
</dbReference>
<keyword evidence="12" id="KW-1185">Reference proteome</keyword>
<comment type="similarity">
    <text evidence="9">Belongs to the TrpF family.</text>
</comment>
<dbReference type="GO" id="GO:0004640">
    <property type="term" value="F:phosphoribosylanthranilate isomerase activity"/>
    <property type="evidence" value="ECO:0007669"/>
    <property type="project" value="UniProtKB-EC"/>
</dbReference>
<dbReference type="EMBL" id="JAFFZP010000002">
    <property type="protein sequence ID" value="MBN0986215.1"/>
    <property type="molecule type" value="Genomic_DNA"/>
</dbReference>
<evidence type="ECO:0000256" key="9">
    <source>
        <dbReference type="HAMAP-Rule" id="MF_00135"/>
    </source>
</evidence>
<evidence type="ECO:0000256" key="6">
    <source>
        <dbReference type="ARBA" id="ARBA00022822"/>
    </source>
</evidence>
<organism evidence="11 12">
    <name type="scientific">Amphritea pacifica</name>
    <dbReference type="NCBI Taxonomy" id="2811233"/>
    <lineage>
        <taxon>Bacteria</taxon>
        <taxon>Pseudomonadati</taxon>
        <taxon>Pseudomonadota</taxon>
        <taxon>Gammaproteobacteria</taxon>
        <taxon>Oceanospirillales</taxon>
        <taxon>Oceanospirillaceae</taxon>
        <taxon>Amphritea</taxon>
    </lineage>
</organism>
<keyword evidence="6 9" id="KW-0822">Tryptophan biosynthesis</keyword>
<comment type="caution">
    <text evidence="11">The sequence shown here is derived from an EMBL/GenBank/DDBJ whole genome shotgun (WGS) entry which is preliminary data.</text>
</comment>
<dbReference type="PANTHER" id="PTHR42894:SF1">
    <property type="entry name" value="N-(5'-PHOSPHORIBOSYL)ANTHRANILATE ISOMERASE"/>
    <property type="match status" value="1"/>
</dbReference>
<accession>A0ABS2W3E1</accession>
<dbReference type="SUPFAM" id="SSF51366">
    <property type="entry name" value="Ribulose-phoshate binding barrel"/>
    <property type="match status" value="1"/>
</dbReference>
<evidence type="ECO:0000256" key="2">
    <source>
        <dbReference type="ARBA" id="ARBA00004664"/>
    </source>
</evidence>
<keyword evidence="8 9" id="KW-0413">Isomerase</keyword>
<dbReference type="Gene3D" id="3.20.20.70">
    <property type="entry name" value="Aldolase class I"/>
    <property type="match status" value="1"/>
</dbReference>
<gene>
    <name evidence="9" type="primary">trpF</name>
    <name evidence="11" type="ORF">JW498_02440</name>
</gene>